<dbReference type="PANTHER" id="PTHR43806">
    <property type="entry name" value="PEPTIDASE S8"/>
    <property type="match status" value="1"/>
</dbReference>
<dbReference type="Gene3D" id="3.40.50.200">
    <property type="entry name" value="Peptidase S8/S53 domain"/>
    <property type="match status" value="1"/>
</dbReference>
<feature type="signal peptide" evidence="8">
    <location>
        <begin position="1"/>
        <end position="43"/>
    </location>
</feature>
<dbReference type="InterPro" id="IPR050131">
    <property type="entry name" value="Peptidase_S8_subtilisin-like"/>
</dbReference>
<feature type="compositionally biased region" description="Low complexity" evidence="7">
    <location>
        <begin position="1031"/>
        <end position="1045"/>
    </location>
</feature>
<dbReference type="InterPro" id="IPR023827">
    <property type="entry name" value="Peptidase_S8_Asp-AS"/>
</dbReference>
<comment type="similarity">
    <text evidence="1 5 6">Belongs to the peptidase S8 family.</text>
</comment>
<keyword evidence="11" id="KW-1185">Reference proteome</keyword>
<evidence type="ECO:0000256" key="1">
    <source>
        <dbReference type="ARBA" id="ARBA00011073"/>
    </source>
</evidence>
<evidence type="ECO:0000313" key="10">
    <source>
        <dbReference type="EMBL" id="MBL3679767.1"/>
    </source>
</evidence>
<keyword evidence="4 5" id="KW-0720">Serine protease</keyword>
<dbReference type="PANTHER" id="PTHR43806:SF11">
    <property type="entry name" value="CEREVISIN-RELATED"/>
    <property type="match status" value="1"/>
</dbReference>
<dbReference type="InterPro" id="IPR022398">
    <property type="entry name" value="Peptidase_S8_His-AS"/>
</dbReference>
<feature type="active site" description="Charge relay system" evidence="5">
    <location>
        <position position="356"/>
    </location>
</feature>
<keyword evidence="3 5" id="KW-0378">Hydrolase</keyword>
<dbReference type="EMBL" id="QYAC01000005">
    <property type="protein sequence ID" value="MBL3679767.1"/>
    <property type="molecule type" value="Genomic_DNA"/>
</dbReference>
<dbReference type="Proteomes" id="UP001645859">
    <property type="component" value="Unassembled WGS sequence"/>
</dbReference>
<feature type="compositionally biased region" description="Basic and acidic residues" evidence="7">
    <location>
        <begin position="1127"/>
        <end position="1136"/>
    </location>
</feature>
<sequence length="1136" mass="115822">MSDLPTRSPAPPRHRATRWRAVALAPVVCAALALSVATPAVHATTGNLHQTHPLNRAASIEPARTTAEVSPELTDALGTAASSPFRTALDTPIGVPAAEVPGQTPAGPPAGPGDAETPADDEDTGEPPTEDWIDDRTGRVEVLVYFTDPGVAPSAQGDPELAAAALQQDADTHWNSIDRELATLTAPGDIEVLNRFWVTNAVLVSAAPSARVLTQLAALPGAIEVTPNFTVEPLDDIAPSEGTLPTETTPDPAVAGEAETAAAAAEAETAAIAAAEVPVTYGIEKIAADDVWRDFGARGQGVRVAVLDTGVDATHPDIGARLVGRGTGDPTYPGGWINFDRTGKPLVTKPTDPGSHGTHVAGTVLGGSASGTSIGVAPDAELMAANVLSGGGSAAKILAALEWVMAPTDGTGAPAGRPADVINMSLGSSGFEPDLARAIRNVRDAGIFPAVAIGNKAGTTSSPGNYFDAVAVGMTNAEDLVDPQSSGGVVAWDREITREFGWPDSYVKPDISAPGVKVFSAMPGGKFGESSGTSMATPHVAGAVALIRSAQAGLSVTEIEDALKRTAWHPDPAAGADIGYGSGRIDVHAALSELRGESGVTGTVVNASTGAPIASATVSYGDRGETWTTDAQGRFTARLGPGSYTLTAERFGFETAQSATVTVAATGFTKLSLPLTPITVGTLSGTVVDHASSAPVAGAAVSIAGIELTTTTDARGAFRFDAMPVGEYRVRVAAEGKAEAISAAAPVRAALTTTVSFRLANLSRVLVLGDSGGSTAALLADNGFVAESRASVPEDLTELGTYDAVLWDAPAGTVSRAQIDASIAATDASGSGIIWLDLGDSESSGIAALQRTLGNPASRDAAGDRSASAVGYRVTADHEILAGGLLSPEAFGVGSVIVQNSATAGTKWAAWFDGLRGTAPTVIAETVMQATDASVDPQVTTTTALGTGLAVDQRATNRHAYLALHGTSSAIDARNWSPGGVQLLLNTVRWTAPAASQAPEPVIGFPVPPVVTPPVVKPPVVTPPVDPPVTRPVTTPPTDTVGARAAARRHTGGIADRVFRDGRRPGPGQSGRAQARDEAGTTRRIRAGPHAGERRGRDRAGVRGDRVHLDPAGEAGRLVLPPRLPAGHRDRLDPRE</sequence>
<feature type="chain" id="PRO_5045796810" description="Peptidase S8/S53 domain-containing protein" evidence="8">
    <location>
        <begin position="44"/>
        <end position="1136"/>
    </location>
</feature>
<organism evidence="10 11">
    <name type="scientific">Leucobacter chromiireducens subsp. solipictus</name>
    <dbReference type="NCBI Taxonomy" id="398235"/>
    <lineage>
        <taxon>Bacteria</taxon>
        <taxon>Bacillati</taxon>
        <taxon>Actinomycetota</taxon>
        <taxon>Actinomycetes</taxon>
        <taxon>Micrococcales</taxon>
        <taxon>Microbacteriaceae</taxon>
        <taxon>Leucobacter</taxon>
    </lineage>
</organism>
<dbReference type="InterPro" id="IPR013784">
    <property type="entry name" value="Carb-bd-like_fold"/>
</dbReference>
<accession>A0ABS1SGQ5</accession>
<evidence type="ECO:0000256" key="6">
    <source>
        <dbReference type="RuleBase" id="RU003355"/>
    </source>
</evidence>
<evidence type="ECO:0000259" key="9">
    <source>
        <dbReference type="Pfam" id="PF00082"/>
    </source>
</evidence>
<dbReference type="Gene3D" id="2.60.40.1120">
    <property type="entry name" value="Carboxypeptidase-like, regulatory domain"/>
    <property type="match status" value="2"/>
</dbReference>
<dbReference type="SUPFAM" id="SSF49452">
    <property type="entry name" value="Starch-binding domain-like"/>
    <property type="match status" value="1"/>
</dbReference>
<feature type="region of interest" description="Disordered" evidence="7">
    <location>
        <begin position="95"/>
        <end position="135"/>
    </location>
</feature>
<dbReference type="PROSITE" id="PS00136">
    <property type="entry name" value="SUBTILASE_ASP"/>
    <property type="match status" value="1"/>
</dbReference>
<dbReference type="PRINTS" id="PR00723">
    <property type="entry name" value="SUBTILISIN"/>
</dbReference>
<comment type="caution">
    <text evidence="10">The sequence shown here is derived from an EMBL/GenBank/DDBJ whole genome shotgun (WGS) entry which is preliminary data.</text>
</comment>
<feature type="compositionally biased region" description="Acidic residues" evidence="7">
    <location>
        <begin position="117"/>
        <end position="133"/>
    </location>
</feature>
<feature type="region of interest" description="Disordered" evidence="7">
    <location>
        <begin position="1027"/>
        <end position="1136"/>
    </location>
</feature>
<dbReference type="InterPro" id="IPR008969">
    <property type="entry name" value="CarboxyPept-like_regulatory"/>
</dbReference>
<feature type="domain" description="Peptidase S8/S53" evidence="9">
    <location>
        <begin position="299"/>
        <end position="578"/>
    </location>
</feature>
<evidence type="ECO:0000256" key="4">
    <source>
        <dbReference type="ARBA" id="ARBA00022825"/>
    </source>
</evidence>
<feature type="active site" description="Charge relay system" evidence="5">
    <location>
        <position position="308"/>
    </location>
</feature>
<evidence type="ECO:0000256" key="2">
    <source>
        <dbReference type="ARBA" id="ARBA00022670"/>
    </source>
</evidence>
<dbReference type="InterPro" id="IPR000209">
    <property type="entry name" value="Peptidase_S8/S53_dom"/>
</dbReference>
<dbReference type="PROSITE" id="PS51892">
    <property type="entry name" value="SUBTILASE"/>
    <property type="match status" value="1"/>
</dbReference>
<dbReference type="InterPro" id="IPR015500">
    <property type="entry name" value="Peptidase_S8_subtilisin-rel"/>
</dbReference>
<evidence type="ECO:0000256" key="5">
    <source>
        <dbReference type="PROSITE-ProRule" id="PRU01240"/>
    </source>
</evidence>
<dbReference type="SUPFAM" id="SSF49464">
    <property type="entry name" value="Carboxypeptidase regulatory domain-like"/>
    <property type="match status" value="1"/>
</dbReference>
<evidence type="ECO:0000313" key="11">
    <source>
        <dbReference type="Proteomes" id="UP001645859"/>
    </source>
</evidence>
<dbReference type="SUPFAM" id="SSF52743">
    <property type="entry name" value="Subtilisin-like"/>
    <property type="match status" value="1"/>
</dbReference>
<dbReference type="Pfam" id="PF00082">
    <property type="entry name" value="Peptidase_S8"/>
    <property type="match status" value="1"/>
</dbReference>
<proteinExistence type="inferred from homology"/>
<dbReference type="InterPro" id="IPR023828">
    <property type="entry name" value="Peptidase_S8_Ser-AS"/>
</dbReference>
<keyword evidence="2 5" id="KW-0645">Protease</keyword>
<protein>
    <recommendedName>
        <fullName evidence="9">Peptidase S8/S53 domain-containing protein</fullName>
    </recommendedName>
</protein>
<dbReference type="InterPro" id="IPR036852">
    <property type="entry name" value="Peptidase_S8/S53_dom_sf"/>
</dbReference>
<dbReference type="PROSITE" id="PS00138">
    <property type="entry name" value="SUBTILASE_SER"/>
    <property type="match status" value="1"/>
</dbReference>
<dbReference type="PROSITE" id="PS00137">
    <property type="entry name" value="SUBTILASE_HIS"/>
    <property type="match status" value="1"/>
</dbReference>
<evidence type="ECO:0000256" key="8">
    <source>
        <dbReference type="SAM" id="SignalP"/>
    </source>
</evidence>
<name>A0ABS1SGQ5_9MICO</name>
<gene>
    <name evidence="10" type="ORF">D3230_10800</name>
</gene>
<reference evidence="10 11" key="1">
    <citation type="submission" date="2018-09" db="EMBL/GenBank/DDBJ databases">
        <title>Comparative genomics of Leucobacter spp.</title>
        <authorList>
            <person name="Reis A.C."/>
            <person name="Kolvenbach B.A."/>
            <person name="Corvini P.F.X."/>
            <person name="Nunes O.C."/>
        </authorList>
    </citation>
    <scope>NUCLEOTIDE SEQUENCE [LARGE SCALE GENOMIC DNA]</scope>
    <source>
        <strain evidence="10 11">TAN 31504</strain>
    </source>
</reference>
<keyword evidence="8" id="KW-0732">Signal</keyword>
<dbReference type="Pfam" id="PF13620">
    <property type="entry name" value="CarboxypepD_reg"/>
    <property type="match status" value="2"/>
</dbReference>
<feature type="active site" description="Charge relay system" evidence="5">
    <location>
        <position position="534"/>
    </location>
</feature>
<evidence type="ECO:0000256" key="3">
    <source>
        <dbReference type="ARBA" id="ARBA00022801"/>
    </source>
</evidence>
<evidence type="ECO:0000256" key="7">
    <source>
        <dbReference type="SAM" id="MobiDB-lite"/>
    </source>
</evidence>
<feature type="compositionally biased region" description="Basic and acidic residues" evidence="7">
    <location>
        <begin position="1091"/>
        <end position="1111"/>
    </location>
</feature>